<evidence type="ECO:0000256" key="1">
    <source>
        <dbReference type="SAM" id="MobiDB-lite"/>
    </source>
</evidence>
<sequence length="148" mass="16130">MCCRLAHCAQHCQQPPLNGKRANWNTNQQPSSVTPPMRRPKQALNKDAGHNKGRPHEEEGPGPRAVLSDDSFMRAMPHPLDCAPELVVIHPHRSWPSRNPPNDCPALSLQGHGTAPVGSSGRAHFFKCWTGNCVHCLSPDGGGTYFDG</sequence>
<protein>
    <submittedName>
        <fullName evidence="2">Uncharacterized protein</fullName>
    </submittedName>
</protein>
<gene>
    <name evidence="2" type="ORF">EGYM00163_LOCUS696</name>
</gene>
<dbReference type="AlphaFoldDB" id="A0A7S4C7S6"/>
<name>A0A7S4C7S6_9EUGL</name>
<feature type="compositionally biased region" description="Polar residues" evidence="1">
    <location>
        <begin position="23"/>
        <end position="34"/>
    </location>
</feature>
<dbReference type="EMBL" id="HBJA01002291">
    <property type="protein sequence ID" value="CAE0789583.1"/>
    <property type="molecule type" value="Transcribed_RNA"/>
</dbReference>
<proteinExistence type="predicted"/>
<feature type="region of interest" description="Disordered" evidence="1">
    <location>
        <begin position="14"/>
        <end position="65"/>
    </location>
</feature>
<evidence type="ECO:0000313" key="2">
    <source>
        <dbReference type="EMBL" id="CAE0789583.1"/>
    </source>
</evidence>
<feature type="compositionally biased region" description="Basic and acidic residues" evidence="1">
    <location>
        <begin position="47"/>
        <end position="61"/>
    </location>
</feature>
<organism evidence="2">
    <name type="scientific">Eutreptiella gymnastica</name>
    <dbReference type="NCBI Taxonomy" id="73025"/>
    <lineage>
        <taxon>Eukaryota</taxon>
        <taxon>Discoba</taxon>
        <taxon>Euglenozoa</taxon>
        <taxon>Euglenida</taxon>
        <taxon>Spirocuta</taxon>
        <taxon>Euglenophyceae</taxon>
        <taxon>Eutreptiales</taxon>
        <taxon>Eutreptiaceae</taxon>
        <taxon>Eutreptiella</taxon>
    </lineage>
</organism>
<reference evidence="2" key="1">
    <citation type="submission" date="2021-01" db="EMBL/GenBank/DDBJ databases">
        <authorList>
            <person name="Corre E."/>
            <person name="Pelletier E."/>
            <person name="Niang G."/>
            <person name="Scheremetjew M."/>
            <person name="Finn R."/>
            <person name="Kale V."/>
            <person name="Holt S."/>
            <person name="Cochrane G."/>
            <person name="Meng A."/>
            <person name="Brown T."/>
            <person name="Cohen L."/>
        </authorList>
    </citation>
    <scope>NUCLEOTIDE SEQUENCE</scope>
    <source>
        <strain evidence="2">CCMP1594</strain>
    </source>
</reference>
<accession>A0A7S4C7S6</accession>